<dbReference type="Gene3D" id="3.40.50.150">
    <property type="entry name" value="Vaccinia Virus protein VP39"/>
    <property type="match status" value="1"/>
</dbReference>
<sequence length="252" mass="27681">MIWIDAIKITIVYLVLMSHFDICISILQDQRTKEPNVAEFISALAAGNNARKIVVACAGAANADIVVALIAAANQTRGQVVCVLRGIEELIISKKMLEPSEIHQIQFVVGESNDNTLINGHFGEADFVLVDCNLKNHQDIVRKIVNNHEENARTGGGSGVVVVVGYNAFSRGSSRFGDGRKTQFLPIGEGLLVTRVNDNGSYNQKTMKKNNGHHHHHDHVRKSNWVMKVDKCTGEEHVFRVRAPRGEAIIGA</sequence>
<proteinExistence type="predicted"/>
<evidence type="ECO:0008006" key="3">
    <source>
        <dbReference type="Google" id="ProtNLM"/>
    </source>
</evidence>
<protein>
    <recommendedName>
        <fullName evidence="3">S-adenosyl-L-methionine-dependent methyltransferase</fullName>
    </recommendedName>
</protein>
<dbReference type="InterPro" id="IPR029063">
    <property type="entry name" value="SAM-dependent_MTases_sf"/>
</dbReference>
<dbReference type="EMBL" id="LR031569">
    <property type="protein sequence ID" value="VDC67306.1"/>
    <property type="molecule type" value="Genomic_DNA"/>
</dbReference>
<dbReference type="Pfam" id="PF07279">
    <property type="entry name" value="DUF1442"/>
    <property type="match status" value="1"/>
</dbReference>
<dbReference type="InterPro" id="IPR009902">
    <property type="entry name" value="DUF1442"/>
</dbReference>
<organism evidence="2">
    <name type="scientific">Brassica campestris</name>
    <name type="common">Field mustard</name>
    <dbReference type="NCBI Taxonomy" id="3711"/>
    <lineage>
        <taxon>Eukaryota</taxon>
        <taxon>Viridiplantae</taxon>
        <taxon>Streptophyta</taxon>
        <taxon>Embryophyta</taxon>
        <taxon>Tracheophyta</taxon>
        <taxon>Spermatophyta</taxon>
        <taxon>Magnoliopsida</taxon>
        <taxon>eudicotyledons</taxon>
        <taxon>Gunneridae</taxon>
        <taxon>Pentapetalae</taxon>
        <taxon>rosids</taxon>
        <taxon>malvids</taxon>
        <taxon>Brassicales</taxon>
        <taxon>Brassicaceae</taxon>
        <taxon>Brassiceae</taxon>
        <taxon>Brassica</taxon>
    </lineage>
</organism>
<dbReference type="Proteomes" id="UP000694005">
    <property type="component" value="Chromosome A06"/>
</dbReference>
<evidence type="ECO:0000313" key="1">
    <source>
        <dbReference type="EMBL" id="CAG7871361.1"/>
    </source>
</evidence>
<dbReference type="EMBL" id="LS974622">
    <property type="protein sequence ID" value="CAG7871361.1"/>
    <property type="molecule type" value="Genomic_DNA"/>
</dbReference>
<dbReference type="AlphaFoldDB" id="A0A3P5YI29"/>
<evidence type="ECO:0000313" key="2">
    <source>
        <dbReference type="EMBL" id="VDC67306.1"/>
    </source>
</evidence>
<accession>A0A3P5YI29</accession>
<dbReference type="Gramene" id="A06p36010.2_BraZ1">
    <property type="protein sequence ID" value="A06p36010.2_BraZ1.CDS.1"/>
    <property type="gene ID" value="A06g36010.2_BraZ1"/>
</dbReference>
<dbReference type="PANTHER" id="PTHR33593">
    <property type="entry name" value="DUF1442 FAMILY PROTEIN"/>
    <property type="match status" value="1"/>
</dbReference>
<reference evidence="2" key="1">
    <citation type="submission" date="2018-11" db="EMBL/GenBank/DDBJ databases">
        <authorList>
            <consortium name="Genoscope - CEA"/>
            <person name="William W."/>
        </authorList>
    </citation>
    <scope>NUCLEOTIDE SEQUENCE</scope>
</reference>
<gene>
    <name evidence="2" type="ORF">BRAA06T25846Z</name>
    <name evidence="1" type="ORF">BRAPAZ1V2_A06P36010.2</name>
</gene>
<dbReference type="PANTHER" id="PTHR33593:SF3">
    <property type="entry name" value="DUF1442 FAMILY PROTEIN"/>
    <property type="match status" value="1"/>
</dbReference>
<name>A0A3P5YI29_BRACM</name>